<feature type="non-terminal residue" evidence="2">
    <location>
        <position position="1"/>
    </location>
</feature>
<organism evidence="2 3">
    <name type="scientific">Datura stramonium</name>
    <name type="common">Jimsonweed</name>
    <name type="synonym">Common thornapple</name>
    <dbReference type="NCBI Taxonomy" id="4076"/>
    <lineage>
        <taxon>Eukaryota</taxon>
        <taxon>Viridiplantae</taxon>
        <taxon>Streptophyta</taxon>
        <taxon>Embryophyta</taxon>
        <taxon>Tracheophyta</taxon>
        <taxon>Spermatophyta</taxon>
        <taxon>Magnoliopsida</taxon>
        <taxon>eudicotyledons</taxon>
        <taxon>Gunneridae</taxon>
        <taxon>Pentapetalae</taxon>
        <taxon>asterids</taxon>
        <taxon>lamiids</taxon>
        <taxon>Solanales</taxon>
        <taxon>Solanaceae</taxon>
        <taxon>Solanoideae</taxon>
        <taxon>Datureae</taxon>
        <taxon>Datura</taxon>
    </lineage>
</organism>
<evidence type="ECO:0000313" key="2">
    <source>
        <dbReference type="EMBL" id="MCD7452128.1"/>
    </source>
</evidence>
<feature type="compositionally biased region" description="Polar residues" evidence="1">
    <location>
        <begin position="65"/>
        <end position="74"/>
    </location>
</feature>
<protein>
    <submittedName>
        <fullName evidence="2">Uncharacterized protein</fullName>
    </submittedName>
</protein>
<evidence type="ECO:0000256" key="1">
    <source>
        <dbReference type="SAM" id="MobiDB-lite"/>
    </source>
</evidence>
<keyword evidence="3" id="KW-1185">Reference proteome</keyword>
<proteinExistence type="predicted"/>
<feature type="compositionally biased region" description="Basic and acidic residues" evidence="1">
    <location>
        <begin position="55"/>
        <end position="64"/>
    </location>
</feature>
<reference evidence="2 3" key="1">
    <citation type="journal article" date="2021" name="BMC Genomics">
        <title>Datura genome reveals duplications of psychoactive alkaloid biosynthetic genes and high mutation rate following tissue culture.</title>
        <authorList>
            <person name="Rajewski A."/>
            <person name="Carter-House D."/>
            <person name="Stajich J."/>
            <person name="Litt A."/>
        </authorList>
    </citation>
    <scope>NUCLEOTIDE SEQUENCE [LARGE SCALE GENOMIC DNA]</scope>
    <source>
        <strain evidence="2">AR-01</strain>
    </source>
</reference>
<accession>A0ABS8RZX3</accession>
<feature type="compositionally biased region" description="Polar residues" evidence="1">
    <location>
        <begin position="35"/>
        <end position="49"/>
    </location>
</feature>
<dbReference type="EMBL" id="JACEIK010000196">
    <property type="protein sequence ID" value="MCD7452128.1"/>
    <property type="molecule type" value="Genomic_DNA"/>
</dbReference>
<name>A0ABS8RZX3_DATST</name>
<evidence type="ECO:0000313" key="3">
    <source>
        <dbReference type="Proteomes" id="UP000823775"/>
    </source>
</evidence>
<comment type="caution">
    <text evidence="2">The sequence shown here is derived from an EMBL/GenBank/DDBJ whole genome shotgun (WGS) entry which is preliminary data.</text>
</comment>
<feature type="region of interest" description="Disordered" evidence="1">
    <location>
        <begin position="35"/>
        <end position="105"/>
    </location>
</feature>
<dbReference type="Proteomes" id="UP000823775">
    <property type="component" value="Unassembled WGS sequence"/>
</dbReference>
<gene>
    <name evidence="2" type="ORF">HAX54_015145</name>
</gene>
<sequence>DFSGKKDDISNYERSFIRNDAVNLIRVSAVQILTTPTQDDPSDTHSVTCNIPDEEPPKTDHTGGEKQNSTNSFCESLRHRESQETKEVAANTITKSKFQPPKSKK</sequence>
<feature type="compositionally biased region" description="Basic and acidic residues" evidence="1">
    <location>
        <begin position="76"/>
        <end position="87"/>
    </location>
</feature>